<dbReference type="FunFam" id="3.30.505.10:FF:000048">
    <property type="entry name" value="Signal transducer and transcription activator 6"/>
    <property type="match status" value="1"/>
</dbReference>
<dbReference type="InterPro" id="IPR048988">
    <property type="entry name" value="STAT_linker"/>
</dbReference>
<dbReference type="PANTHER" id="PTHR11801">
    <property type="entry name" value="SIGNAL TRANSDUCER AND ACTIVATOR OF TRANSCRIPTION"/>
    <property type="match status" value="1"/>
</dbReference>
<dbReference type="InterPro" id="IPR013800">
    <property type="entry name" value="STAT_TF_alpha"/>
</dbReference>
<keyword evidence="5 12" id="KW-0597">Phosphoprotein</keyword>
<dbReference type="SUPFAM" id="SSF48092">
    <property type="entry name" value="Transcription factor STAT-4 N-domain"/>
    <property type="match status" value="1"/>
</dbReference>
<dbReference type="Pfam" id="PF02865">
    <property type="entry name" value="STAT_int"/>
    <property type="match status" value="1"/>
</dbReference>
<name>A0AAW1C195_CROAD</name>
<evidence type="ECO:0000256" key="11">
    <source>
        <dbReference type="ARBA" id="ARBA00023242"/>
    </source>
</evidence>
<dbReference type="FunFam" id="2.60.40.630:FF:000003">
    <property type="entry name" value="Signal transducer and transcription activator 6"/>
    <property type="match status" value="1"/>
</dbReference>
<evidence type="ECO:0000256" key="4">
    <source>
        <dbReference type="ARBA" id="ARBA00022490"/>
    </source>
</evidence>
<dbReference type="Gene3D" id="1.10.532.10">
    <property type="entry name" value="STAT transcription factor, N-terminal domain"/>
    <property type="match status" value="1"/>
</dbReference>
<dbReference type="Gene3D" id="1.10.238.10">
    <property type="entry name" value="EF-hand"/>
    <property type="match status" value="1"/>
</dbReference>
<dbReference type="Gene3D" id="2.60.40.630">
    <property type="entry name" value="STAT transcription factor, DNA-binding domain"/>
    <property type="match status" value="1"/>
</dbReference>
<evidence type="ECO:0000256" key="8">
    <source>
        <dbReference type="ARBA" id="ARBA00023125"/>
    </source>
</evidence>
<dbReference type="InterPro" id="IPR015988">
    <property type="entry name" value="STAT_TF_CC"/>
</dbReference>
<dbReference type="GO" id="GO:0007166">
    <property type="term" value="P:cell surface receptor signaling pathway"/>
    <property type="evidence" value="ECO:0007669"/>
    <property type="project" value="UniProtKB-ARBA"/>
</dbReference>
<evidence type="ECO:0000313" key="14">
    <source>
        <dbReference type="EMBL" id="KAK9407400.1"/>
    </source>
</evidence>
<dbReference type="InterPro" id="IPR001217">
    <property type="entry name" value="STAT"/>
</dbReference>
<dbReference type="InterPro" id="IPR012345">
    <property type="entry name" value="STAT_TF_DNA-bd_N"/>
</dbReference>
<dbReference type="InterPro" id="IPR036860">
    <property type="entry name" value="SH2_dom_sf"/>
</dbReference>
<dbReference type="CDD" id="cd16856">
    <property type="entry name" value="STAT6_CCD"/>
    <property type="match status" value="1"/>
</dbReference>
<dbReference type="InterPro" id="IPR036535">
    <property type="entry name" value="STAT_N_sf"/>
</dbReference>
<comment type="similarity">
    <text evidence="3 12">Belongs to the transcription factor STAT family.</text>
</comment>
<keyword evidence="7 12" id="KW-0805">Transcription regulation</keyword>
<evidence type="ECO:0000256" key="12">
    <source>
        <dbReference type="RuleBase" id="RU046415"/>
    </source>
</evidence>
<evidence type="ECO:0000256" key="6">
    <source>
        <dbReference type="ARBA" id="ARBA00022999"/>
    </source>
</evidence>
<evidence type="ECO:0000256" key="7">
    <source>
        <dbReference type="ARBA" id="ARBA00023015"/>
    </source>
</evidence>
<dbReference type="Proteomes" id="UP001474421">
    <property type="component" value="Unassembled WGS sequence"/>
</dbReference>
<evidence type="ECO:0000256" key="10">
    <source>
        <dbReference type="ARBA" id="ARBA00023163"/>
    </source>
</evidence>
<proteinExistence type="inferred from homology"/>
<keyword evidence="9 12" id="KW-0010">Activator</keyword>
<dbReference type="Pfam" id="PF00017">
    <property type="entry name" value="SH2"/>
    <property type="match status" value="1"/>
</dbReference>
<keyword evidence="11 12" id="KW-0539">Nucleus</keyword>
<dbReference type="SUPFAM" id="SSF55550">
    <property type="entry name" value="SH2 domain"/>
    <property type="match status" value="1"/>
</dbReference>
<sequence>MTNTNTSLWSYVSTMSPERFNGLYEEFPHTLRCLLGEWLETEPWEFINRSDSFCTLLAGRLLSAMVEKIRDLANKNCNSAAQILQFVANIESRYRKDPLQLANVIKRILEAEQRAVQQQHQHVPLVIERQREELMFRFSLEKLHYRLQEIQTLRESFQQMKGNARAPLSQNSLDCQFPIQDNLPASSFQSLQGLFMKMDSELEEAKKKVLVRLLIWKRQQQLAGNGSPFDEDLSPLQKRLECLVDIWFQFRQQLITSGIELQSRVREHLDETFKSLVQNSFLVEKQPPQVLKTQTKFQASVRFLLGPHLLKHPPTSFLVTADIVTEKQARELTANHSPSVFSESTGEIVNNTASLDINASSNSCTSQFKNLLLKKIKRCDRKSTESVTEEKCAVLFSANVCLGPNQTNFHLQALSLPVVVIVHGNQDNNAKATILWDNAFAAPDRVPFVVAERVSWKAMCDTLNQKFLAEVQTTKGLLKDHYFFLAQKIFGDNITSLEELQRCHVSWSQFNKEMLPGRGFTFWQWFEGILDLTKKYLKNYWSDRLIMGFVSKQYVFNYLSNAPAGTFLLRFSDSEIGGISIAYVNYFPDGSTQVENIQPFTAKQLSIRSLADCVLDLPQLHVLYPNRPKHEAFRRDYNTETRKNTSSYVPARLTITVDTPCSFPTSIQKPLDTLGGSNVNLAVHSDSTYHDPPVIVPSPIGTSVASSTTYGSSQLPFELMTCSYPLGNASPLGSVDSYTMCQDVEMPDLSIPTENTVTYPGNLPLHLMADSLSVPETISPPSSEEFEKLLHPDQDLHPDLHFCHNPV</sequence>
<accession>A0AAW1C195</accession>
<dbReference type="SUPFAM" id="SSF47655">
    <property type="entry name" value="STAT"/>
    <property type="match status" value="1"/>
</dbReference>
<dbReference type="GO" id="GO:0005737">
    <property type="term" value="C:cytoplasm"/>
    <property type="evidence" value="ECO:0007669"/>
    <property type="project" value="UniProtKB-SubCell"/>
</dbReference>
<dbReference type="EMBL" id="JAOTOJ010000002">
    <property type="protein sequence ID" value="KAK9407400.1"/>
    <property type="molecule type" value="Genomic_DNA"/>
</dbReference>
<comment type="subcellular location">
    <subcellularLocation>
        <location evidence="2 12">Cytoplasm</location>
    </subcellularLocation>
    <subcellularLocation>
        <location evidence="1 12">Nucleus</location>
    </subcellularLocation>
</comment>
<protein>
    <recommendedName>
        <fullName evidence="12">Signal transducer and activator of transcription</fullName>
    </recommendedName>
</protein>
<evidence type="ECO:0000256" key="5">
    <source>
        <dbReference type="ARBA" id="ARBA00022553"/>
    </source>
</evidence>
<dbReference type="InterPro" id="IPR008967">
    <property type="entry name" value="p53-like_TF_DNA-bd_sf"/>
</dbReference>
<organism evidence="14 15">
    <name type="scientific">Crotalus adamanteus</name>
    <name type="common">Eastern diamondback rattlesnake</name>
    <dbReference type="NCBI Taxonomy" id="8729"/>
    <lineage>
        <taxon>Eukaryota</taxon>
        <taxon>Metazoa</taxon>
        <taxon>Chordata</taxon>
        <taxon>Craniata</taxon>
        <taxon>Vertebrata</taxon>
        <taxon>Euteleostomi</taxon>
        <taxon>Lepidosauria</taxon>
        <taxon>Squamata</taxon>
        <taxon>Bifurcata</taxon>
        <taxon>Unidentata</taxon>
        <taxon>Episquamata</taxon>
        <taxon>Toxicofera</taxon>
        <taxon>Serpentes</taxon>
        <taxon>Colubroidea</taxon>
        <taxon>Viperidae</taxon>
        <taxon>Crotalinae</taxon>
        <taxon>Crotalus</taxon>
    </lineage>
</organism>
<dbReference type="SMART" id="SM00964">
    <property type="entry name" value="STAT_int"/>
    <property type="match status" value="1"/>
</dbReference>
<dbReference type="SUPFAM" id="SSF49417">
    <property type="entry name" value="p53-like transcription factors"/>
    <property type="match status" value="1"/>
</dbReference>
<dbReference type="InterPro" id="IPR013801">
    <property type="entry name" value="STAT_TF_DNA-bd"/>
</dbReference>
<keyword evidence="6 12" id="KW-0727">SH2 domain</keyword>
<feature type="domain" description="STAT transcription factor protein interaction" evidence="13">
    <location>
        <begin position="7"/>
        <end position="122"/>
    </location>
</feature>
<evidence type="ECO:0000256" key="9">
    <source>
        <dbReference type="ARBA" id="ARBA00023159"/>
    </source>
</evidence>
<dbReference type="GO" id="GO:0005634">
    <property type="term" value="C:nucleus"/>
    <property type="evidence" value="ECO:0007669"/>
    <property type="project" value="UniProtKB-SubCell"/>
</dbReference>
<dbReference type="GO" id="GO:0000977">
    <property type="term" value="F:RNA polymerase II transcription regulatory region sequence-specific DNA binding"/>
    <property type="evidence" value="ECO:0007669"/>
    <property type="project" value="UniProtKB-ARBA"/>
</dbReference>
<evidence type="ECO:0000256" key="3">
    <source>
        <dbReference type="ARBA" id="ARBA00005586"/>
    </source>
</evidence>
<keyword evidence="8 12" id="KW-0238">DNA-binding</keyword>
<gene>
    <name evidence="14" type="ORF">NXF25_006174</name>
</gene>
<reference evidence="14 15" key="1">
    <citation type="journal article" date="2024" name="Proc. Natl. Acad. Sci. U.S.A.">
        <title>The genetic regulatory architecture and epigenomic basis for age-related changes in rattlesnake venom.</title>
        <authorList>
            <person name="Hogan M.P."/>
            <person name="Holding M.L."/>
            <person name="Nystrom G.S."/>
            <person name="Colston T.J."/>
            <person name="Bartlett D.A."/>
            <person name="Mason A.J."/>
            <person name="Ellsworth S.A."/>
            <person name="Rautsaw R.M."/>
            <person name="Lawrence K.C."/>
            <person name="Strickland J.L."/>
            <person name="He B."/>
            <person name="Fraser P."/>
            <person name="Margres M.J."/>
            <person name="Gilbert D.M."/>
            <person name="Gibbs H.L."/>
            <person name="Parkinson C.L."/>
            <person name="Rokyta D.R."/>
        </authorList>
    </citation>
    <scope>NUCLEOTIDE SEQUENCE [LARGE SCALE GENOMIC DNA]</scope>
    <source>
        <strain evidence="14">DRR0105</strain>
    </source>
</reference>
<keyword evidence="15" id="KW-1185">Reference proteome</keyword>
<dbReference type="InterPro" id="IPR000980">
    <property type="entry name" value="SH2"/>
</dbReference>
<dbReference type="Pfam" id="PF02864">
    <property type="entry name" value="STAT_bind"/>
    <property type="match status" value="1"/>
</dbReference>
<dbReference type="Pfam" id="PF21354">
    <property type="entry name" value="STAT_linker"/>
    <property type="match status" value="1"/>
</dbReference>
<dbReference type="InterPro" id="IPR013799">
    <property type="entry name" value="STAT_TF_prot_interaction"/>
</dbReference>
<keyword evidence="4 12" id="KW-0963">Cytoplasm</keyword>
<dbReference type="Gene3D" id="3.30.505.10">
    <property type="entry name" value="SH2 domain"/>
    <property type="match status" value="1"/>
</dbReference>
<comment type="caution">
    <text evidence="14">The sequence shown here is derived from an EMBL/GenBank/DDBJ whole genome shotgun (WGS) entry which is preliminary data.</text>
</comment>
<dbReference type="AlphaFoldDB" id="A0AAW1C195"/>
<evidence type="ECO:0000256" key="1">
    <source>
        <dbReference type="ARBA" id="ARBA00004123"/>
    </source>
</evidence>
<evidence type="ECO:0000256" key="2">
    <source>
        <dbReference type="ARBA" id="ARBA00004496"/>
    </source>
</evidence>
<keyword evidence="10 12" id="KW-0804">Transcription</keyword>
<dbReference type="Pfam" id="PF01017">
    <property type="entry name" value="STAT_alpha"/>
    <property type="match status" value="1"/>
</dbReference>
<dbReference type="FunFam" id="1.10.238.10:FF:000029">
    <property type="entry name" value="Signal transducer and transcription activator 6"/>
    <property type="match status" value="1"/>
</dbReference>
<evidence type="ECO:0000313" key="15">
    <source>
        <dbReference type="Proteomes" id="UP001474421"/>
    </source>
</evidence>
<dbReference type="GO" id="GO:0001228">
    <property type="term" value="F:DNA-binding transcription activator activity, RNA polymerase II-specific"/>
    <property type="evidence" value="ECO:0007669"/>
    <property type="project" value="UniProtKB-ARBA"/>
</dbReference>
<evidence type="ECO:0000259" key="13">
    <source>
        <dbReference type="SMART" id="SM00964"/>
    </source>
</evidence>